<organism evidence="2 3">
    <name type="scientific">Sphaerisporangium siamense</name>
    <dbReference type="NCBI Taxonomy" id="795645"/>
    <lineage>
        <taxon>Bacteria</taxon>
        <taxon>Bacillati</taxon>
        <taxon>Actinomycetota</taxon>
        <taxon>Actinomycetes</taxon>
        <taxon>Streptosporangiales</taxon>
        <taxon>Streptosporangiaceae</taxon>
        <taxon>Sphaerisporangium</taxon>
    </lineage>
</organism>
<dbReference type="EMBL" id="JACHND010000001">
    <property type="protein sequence ID" value="MBB4704235.1"/>
    <property type="molecule type" value="Genomic_DNA"/>
</dbReference>
<evidence type="ECO:0008006" key="4">
    <source>
        <dbReference type="Google" id="ProtNLM"/>
    </source>
</evidence>
<name>A0A7W7DCC7_9ACTN</name>
<reference evidence="2 3" key="1">
    <citation type="submission" date="2020-08" db="EMBL/GenBank/DDBJ databases">
        <title>Sequencing the genomes of 1000 actinobacteria strains.</title>
        <authorList>
            <person name="Klenk H.-P."/>
        </authorList>
    </citation>
    <scope>NUCLEOTIDE SEQUENCE [LARGE SCALE GENOMIC DNA]</scope>
    <source>
        <strain evidence="2 3">DSM 45784</strain>
    </source>
</reference>
<evidence type="ECO:0000313" key="3">
    <source>
        <dbReference type="Proteomes" id="UP000542210"/>
    </source>
</evidence>
<keyword evidence="3" id="KW-1185">Reference proteome</keyword>
<comment type="caution">
    <text evidence="2">The sequence shown here is derived from an EMBL/GenBank/DDBJ whole genome shotgun (WGS) entry which is preliminary data.</text>
</comment>
<keyword evidence="1" id="KW-0732">Signal</keyword>
<dbReference type="RefSeq" id="WP_184885161.1">
    <property type="nucleotide sequence ID" value="NZ_BOOV01000012.1"/>
</dbReference>
<evidence type="ECO:0000256" key="1">
    <source>
        <dbReference type="SAM" id="SignalP"/>
    </source>
</evidence>
<sequence length="178" mass="18383">MGIARARRAFGTVLGSLALAAGSLAATGAQPAHASSAIVVGCGALYGSGSYSDPLRLGTVRGTLIVTGCAPLTSGTPYNRRYFIFAMGTPGANAVAGARFRLTGSQNAAVHPRLASGAWTVRTSSSHGFWTGDSPNFTGRWLPLRGLSSGTYRLGVEKLRSPLSSYSTPRFDIVISMG</sequence>
<feature type="signal peptide" evidence="1">
    <location>
        <begin position="1"/>
        <end position="34"/>
    </location>
</feature>
<gene>
    <name evidence="2" type="ORF">BJ982_005779</name>
</gene>
<accession>A0A7W7DCC7</accession>
<dbReference type="Proteomes" id="UP000542210">
    <property type="component" value="Unassembled WGS sequence"/>
</dbReference>
<proteinExistence type="predicted"/>
<protein>
    <recommendedName>
        <fullName evidence="4">Spore coat protein U domain-containing protein</fullName>
    </recommendedName>
</protein>
<evidence type="ECO:0000313" key="2">
    <source>
        <dbReference type="EMBL" id="MBB4704235.1"/>
    </source>
</evidence>
<feature type="chain" id="PRO_5031021330" description="Spore coat protein U domain-containing protein" evidence="1">
    <location>
        <begin position="35"/>
        <end position="178"/>
    </location>
</feature>
<dbReference type="AlphaFoldDB" id="A0A7W7DCC7"/>